<sequence length="42" mass="5145">MRVLRIVLIVMRKEKQRKKENSLKERRANPEQLIGLRDQAYH</sequence>
<name>A0A0F9UUN5_9ZZZZ</name>
<feature type="compositionally biased region" description="Basic and acidic residues" evidence="1">
    <location>
        <begin position="17"/>
        <end position="29"/>
    </location>
</feature>
<dbReference type="AlphaFoldDB" id="A0A0F9UUN5"/>
<protein>
    <submittedName>
        <fullName evidence="2">Uncharacterized protein</fullName>
    </submittedName>
</protein>
<proteinExistence type="predicted"/>
<accession>A0A0F9UUN5</accession>
<evidence type="ECO:0000313" key="2">
    <source>
        <dbReference type="EMBL" id="KKN57328.1"/>
    </source>
</evidence>
<evidence type="ECO:0000256" key="1">
    <source>
        <dbReference type="SAM" id="MobiDB-lite"/>
    </source>
</evidence>
<organism evidence="2">
    <name type="scientific">marine sediment metagenome</name>
    <dbReference type="NCBI Taxonomy" id="412755"/>
    <lineage>
        <taxon>unclassified sequences</taxon>
        <taxon>metagenomes</taxon>
        <taxon>ecological metagenomes</taxon>
    </lineage>
</organism>
<feature type="region of interest" description="Disordered" evidence="1">
    <location>
        <begin position="17"/>
        <end position="42"/>
    </location>
</feature>
<gene>
    <name evidence="2" type="ORF">LCGC14_0563560</name>
</gene>
<dbReference type="EMBL" id="LAZR01000809">
    <property type="protein sequence ID" value="KKN57328.1"/>
    <property type="molecule type" value="Genomic_DNA"/>
</dbReference>
<reference evidence="2" key="1">
    <citation type="journal article" date="2015" name="Nature">
        <title>Complex archaea that bridge the gap between prokaryotes and eukaryotes.</title>
        <authorList>
            <person name="Spang A."/>
            <person name="Saw J.H."/>
            <person name="Jorgensen S.L."/>
            <person name="Zaremba-Niedzwiedzka K."/>
            <person name="Martijn J."/>
            <person name="Lind A.E."/>
            <person name="van Eijk R."/>
            <person name="Schleper C."/>
            <person name="Guy L."/>
            <person name="Ettema T.J."/>
        </authorList>
    </citation>
    <scope>NUCLEOTIDE SEQUENCE</scope>
</reference>
<comment type="caution">
    <text evidence="2">The sequence shown here is derived from an EMBL/GenBank/DDBJ whole genome shotgun (WGS) entry which is preliminary data.</text>
</comment>